<accession>A0A235CMK9</accession>
<dbReference type="GO" id="GO:0044010">
    <property type="term" value="P:single-species biofilm formation"/>
    <property type="evidence" value="ECO:0007669"/>
    <property type="project" value="TreeGrafter"/>
</dbReference>
<evidence type="ECO:0000313" key="3">
    <source>
        <dbReference type="EMBL" id="TDW56993.1"/>
    </source>
</evidence>
<protein>
    <submittedName>
        <fullName evidence="2">Glycosyl transferase</fullName>
    </submittedName>
    <submittedName>
        <fullName evidence="3">Rhamnosyltransferase</fullName>
    </submittedName>
</protein>
<dbReference type="Pfam" id="PF00535">
    <property type="entry name" value="Glycos_transf_2"/>
    <property type="match status" value="1"/>
</dbReference>
<evidence type="ECO:0000259" key="1">
    <source>
        <dbReference type="Pfam" id="PF00535"/>
    </source>
</evidence>
<evidence type="ECO:0000313" key="5">
    <source>
        <dbReference type="Proteomes" id="UP000295058"/>
    </source>
</evidence>
<sequence length="311" mass="35310">MKQALIMPLYNAAAYLPALLPVLKEWVMRAGERELLFVDSCSGDGTVQLLAEFGLGRVLTVDSSQFDHGGTRAWAAQQVKAEVLVFMTQDALPISAEAIEQLTAVFAKPAVAAAYGRQLPYAGCHVFGHHLRLFNYGEQSYLRSAEDTGRYGIKTAFLSNSFAAYRRSALAEIGWFKDGLILGEDSYAGGKLLLAGHKLAYVAEARVYHSHSYTVWQEFKRYFDIGVFHAMEPWLLERFGSPEGEGYRYIVSEFNFLCGQKAFHLLPVFLVRNAMKWLGYRLGRRYRALPSCWVNKLSMHRRWWQRSRPLC</sequence>
<reference evidence="2 4" key="1">
    <citation type="submission" date="2017-08" db="EMBL/GenBank/DDBJ databases">
        <title>Draft Genome Sequence of the Marine Bacterium Oceanimonas baumannii ATCC 700832.</title>
        <authorList>
            <person name="Mcclelland W.D."/>
            <person name="Brennan M.A."/>
            <person name="Trachtenberg A.M."/>
            <person name="Maclea K.S."/>
        </authorList>
    </citation>
    <scope>NUCLEOTIDE SEQUENCE [LARGE SCALE GENOMIC DNA]</scope>
    <source>
        <strain evidence="2 4">ATCC 700832</strain>
    </source>
</reference>
<dbReference type="InterPro" id="IPR029044">
    <property type="entry name" value="Nucleotide-diphossugar_trans"/>
</dbReference>
<dbReference type="EMBL" id="SODO01000012">
    <property type="protein sequence ID" value="TDW56993.1"/>
    <property type="molecule type" value="Genomic_DNA"/>
</dbReference>
<dbReference type="PANTHER" id="PTHR43685">
    <property type="entry name" value="GLYCOSYLTRANSFERASE"/>
    <property type="match status" value="1"/>
</dbReference>
<dbReference type="AlphaFoldDB" id="A0A235CMK9"/>
<keyword evidence="2" id="KW-0808">Transferase</keyword>
<dbReference type="Proteomes" id="UP000295058">
    <property type="component" value="Unassembled WGS sequence"/>
</dbReference>
<evidence type="ECO:0000313" key="4">
    <source>
        <dbReference type="Proteomes" id="UP000243640"/>
    </source>
</evidence>
<dbReference type="Gene3D" id="3.90.550.10">
    <property type="entry name" value="Spore Coat Polysaccharide Biosynthesis Protein SpsA, Chain A"/>
    <property type="match status" value="1"/>
</dbReference>
<dbReference type="PANTHER" id="PTHR43685:SF13">
    <property type="entry name" value="O ANTIGEN BIOSYNTHESIS RHAMNOSYLTRANSFERASE RFBN"/>
    <property type="match status" value="1"/>
</dbReference>
<dbReference type="GO" id="GO:0016740">
    <property type="term" value="F:transferase activity"/>
    <property type="evidence" value="ECO:0007669"/>
    <property type="project" value="UniProtKB-KW"/>
</dbReference>
<dbReference type="SUPFAM" id="SSF53448">
    <property type="entry name" value="Nucleotide-diphospho-sugar transferases"/>
    <property type="match status" value="1"/>
</dbReference>
<dbReference type="RefSeq" id="WP_094276866.1">
    <property type="nucleotide sequence ID" value="NZ_JBLWZI010000001.1"/>
</dbReference>
<dbReference type="OrthoDB" id="9790005at2"/>
<proteinExistence type="predicted"/>
<dbReference type="Proteomes" id="UP000243640">
    <property type="component" value="Unassembled WGS sequence"/>
</dbReference>
<evidence type="ECO:0000313" key="2">
    <source>
        <dbReference type="EMBL" id="OYD25676.1"/>
    </source>
</evidence>
<dbReference type="InterPro" id="IPR001173">
    <property type="entry name" value="Glyco_trans_2-like"/>
</dbReference>
<gene>
    <name evidence="2" type="ORF">B6S09_02185</name>
    <name evidence="3" type="ORF">LY04_02798</name>
</gene>
<comment type="caution">
    <text evidence="2">The sequence shown here is derived from an EMBL/GenBank/DDBJ whole genome shotgun (WGS) entry which is preliminary data.</text>
</comment>
<dbReference type="InterPro" id="IPR050834">
    <property type="entry name" value="Glycosyltransf_2"/>
</dbReference>
<dbReference type="CDD" id="cd00761">
    <property type="entry name" value="Glyco_tranf_GTA_type"/>
    <property type="match status" value="1"/>
</dbReference>
<organism evidence="2 4">
    <name type="scientific">Oceanimonas baumannii</name>
    <dbReference type="NCBI Taxonomy" id="129578"/>
    <lineage>
        <taxon>Bacteria</taxon>
        <taxon>Pseudomonadati</taxon>
        <taxon>Pseudomonadota</taxon>
        <taxon>Gammaproteobacteria</taxon>
        <taxon>Aeromonadales</taxon>
        <taxon>Aeromonadaceae</taxon>
        <taxon>Oceanimonas</taxon>
    </lineage>
</organism>
<name>A0A235CMK9_9GAMM</name>
<dbReference type="EMBL" id="NQJF01000002">
    <property type="protein sequence ID" value="OYD25676.1"/>
    <property type="molecule type" value="Genomic_DNA"/>
</dbReference>
<keyword evidence="5" id="KW-1185">Reference proteome</keyword>
<reference evidence="3 5" key="2">
    <citation type="submission" date="2019-03" db="EMBL/GenBank/DDBJ databases">
        <title>Genomic Encyclopedia of Archaeal and Bacterial Type Strains, Phase II (KMG-II): from individual species to whole genera.</title>
        <authorList>
            <person name="Goeker M."/>
        </authorList>
    </citation>
    <scope>NUCLEOTIDE SEQUENCE [LARGE SCALE GENOMIC DNA]</scope>
    <source>
        <strain evidence="3 5">DSM 15594</strain>
    </source>
</reference>
<feature type="domain" description="Glycosyltransferase 2-like" evidence="1">
    <location>
        <begin position="5"/>
        <end position="173"/>
    </location>
</feature>